<organism evidence="2">
    <name type="scientific">Streptomyces sp. NBC_00060</name>
    <dbReference type="NCBI Taxonomy" id="2975636"/>
    <lineage>
        <taxon>Bacteria</taxon>
        <taxon>Bacillati</taxon>
        <taxon>Actinomycetota</taxon>
        <taxon>Actinomycetes</taxon>
        <taxon>Kitasatosporales</taxon>
        <taxon>Streptomycetaceae</taxon>
        <taxon>Streptomyces</taxon>
    </lineage>
</organism>
<reference evidence="2" key="1">
    <citation type="submission" date="2022-10" db="EMBL/GenBank/DDBJ databases">
        <title>The complete genomes of actinobacterial strains from the NBC collection.</title>
        <authorList>
            <person name="Joergensen T.S."/>
            <person name="Alvarez Arevalo M."/>
            <person name="Sterndorff E.B."/>
            <person name="Faurdal D."/>
            <person name="Vuksanovic O."/>
            <person name="Mourched A.-S."/>
            <person name="Charusanti P."/>
            <person name="Shaw S."/>
            <person name="Blin K."/>
            <person name="Weber T."/>
        </authorList>
    </citation>
    <scope>NUCLEOTIDE SEQUENCE</scope>
    <source>
        <strain evidence="2">NBC_00060</strain>
    </source>
</reference>
<feature type="region of interest" description="Disordered" evidence="1">
    <location>
        <begin position="22"/>
        <end position="61"/>
    </location>
</feature>
<evidence type="ECO:0000256" key="1">
    <source>
        <dbReference type="SAM" id="MobiDB-lite"/>
    </source>
</evidence>
<gene>
    <name evidence="2" type="ORF">OHV25_01615</name>
</gene>
<dbReference type="AlphaFoldDB" id="A0AAU2GRG9"/>
<name>A0AAU2GRG9_9ACTN</name>
<dbReference type="EMBL" id="CP108253">
    <property type="protein sequence ID" value="WTU38345.1"/>
    <property type="molecule type" value="Genomic_DNA"/>
</dbReference>
<proteinExistence type="predicted"/>
<sequence length="61" mass="6637">MLGIANEPRHTESIRAKLKRLADRDILSEPEPEPEPAPAPAPAPSLFSPLRALSQAVDDRP</sequence>
<protein>
    <submittedName>
        <fullName evidence="2">Uncharacterized protein</fullName>
    </submittedName>
</protein>
<evidence type="ECO:0000313" key="2">
    <source>
        <dbReference type="EMBL" id="WTU38345.1"/>
    </source>
</evidence>
<accession>A0AAU2GRG9</accession>